<organism evidence="1 2">
    <name type="scientific">Sanguibacter antarcticus</name>
    <dbReference type="NCBI Taxonomy" id="372484"/>
    <lineage>
        <taxon>Bacteria</taxon>
        <taxon>Bacillati</taxon>
        <taxon>Actinomycetota</taxon>
        <taxon>Actinomycetes</taxon>
        <taxon>Micrococcales</taxon>
        <taxon>Sanguibacteraceae</taxon>
        <taxon>Sanguibacter</taxon>
    </lineage>
</organism>
<name>A0A2A9E605_9MICO</name>
<dbReference type="Gene3D" id="1.10.340.50">
    <property type="match status" value="1"/>
</dbReference>
<dbReference type="Proteomes" id="UP000225548">
    <property type="component" value="Unassembled WGS sequence"/>
</dbReference>
<accession>A0A2A9E605</accession>
<dbReference type="InterPro" id="IPR004322">
    <property type="entry name" value="Plasmid_replicase_bac"/>
</dbReference>
<dbReference type="EMBL" id="PDJG01000001">
    <property type="protein sequence ID" value="PFG33785.1"/>
    <property type="molecule type" value="Genomic_DNA"/>
</dbReference>
<evidence type="ECO:0000313" key="2">
    <source>
        <dbReference type="Proteomes" id="UP000225548"/>
    </source>
</evidence>
<dbReference type="Pfam" id="PF03090">
    <property type="entry name" value="Replicase"/>
    <property type="match status" value="1"/>
</dbReference>
<keyword evidence="2" id="KW-1185">Reference proteome</keyword>
<comment type="caution">
    <text evidence="1">The sequence shown here is derived from an EMBL/GenBank/DDBJ whole genome shotgun (WGS) entry which is preliminary data.</text>
</comment>
<protein>
    <submittedName>
        <fullName evidence="1">Primase-like protein</fullName>
    </submittedName>
</protein>
<dbReference type="AlphaFoldDB" id="A0A2A9E605"/>
<reference evidence="1 2" key="1">
    <citation type="submission" date="2017-10" db="EMBL/GenBank/DDBJ databases">
        <title>Sequencing the genomes of 1000 actinobacteria strains.</title>
        <authorList>
            <person name="Klenk H.-P."/>
        </authorList>
    </citation>
    <scope>NUCLEOTIDE SEQUENCE [LARGE SCALE GENOMIC DNA]</scope>
    <source>
        <strain evidence="1 2">DSM 18966</strain>
    </source>
</reference>
<sequence length="305" mass="33475">MTFADIWDEHWLPRAPLAGNVKDAEDPGMRRHSRSVALTLPYIEANPLVMRSLVITDHDGSDADHIVGLTGLPEPSYVALNPRTRAGHIVYALRSPVCLTDAARRPPVNLLARIEHGLVEVLGGDVAYSGRITKNPHHVQDHLALWGSTQALYGLKDLASALADLGALPSAGHPRRNTSSSAVGRNVALFDMVRRWSYRRRGDHTHPNTWERAVFAHAWQTNETIIANDFTTGPLTAQEVAHVSRSIARWTWRKMLRTFSEEQALRGQRGGHATAAAGGRERAIAMLKGLTIDRASVLEVATGGR</sequence>
<proteinExistence type="predicted"/>
<evidence type="ECO:0000313" key="1">
    <source>
        <dbReference type="EMBL" id="PFG33785.1"/>
    </source>
</evidence>
<gene>
    <name evidence="1" type="ORF">ATL42_1675</name>
</gene>